<feature type="domain" description="DUF7907" evidence="2">
    <location>
        <begin position="28"/>
        <end position="165"/>
    </location>
</feature>
<keyword evidence="1" id="KW-0732">Signal</keyword>
<protein>
    <recommendedName>
        <fullName evidence="2">DUF7907 domain-containing protein</fullName>
    </recommendedName>
</protein>
<gene>
    <name evidence="3" type="ORF">TRICI_000447</name>
</gene>
<feature type="signal peptide" evidence="1">
    <location>
        <begin position="1"/>
        <end position="18"/>
    </location>
</feature>
<evidence type="ECO:0000256" key="1">
    <source>
        <dbReference type="SAM" id="SignalP"/>
    </source>
</evidence>
<keyword evidence="4" id="KW-1185">Reference proteome</keyword>
<dbReference type="InterPro" id="IPR057229">
    <property type="entry name" value="DUF7907"/>
</dbReference>
<proteinExistence type="predicted"/>
<dbReference type="Pfam" id="PF25484">
    <property type="entry name" value="DUF7907"/>
    <property type="match status" value="1"/>
</dbReference>
<feature type="chain" id="PRO_5025034258" description="DUF7907 domain-containing protein" evidence="1">
    <location>
        <begin position="19"/>
        <end position="173"/>
    </location>
</feature>
<dbReference type="EMBL" id="SWFS01000036">
    <property type="protein sequence ID" value="KAA8917424.1"/>
    <property type="molecule type" value="Genomic_DNA"/>
</dbReference>
<reference evidence="3" key="1">
    <citation type="journal article" date="2019" name="G3 (Bethesda)">
        <title>Genome Assemblies of Two Rare Opportunistic Yeast Pathogens: Diutina rugosa (syn. Candida rugosa) and Trichomonascus ciferrii (syn. Candida ciferrii).</title>
        <authorList>
            <person name="Mixao V."/>
            <person name="Saus E."/>
            <person name="Hansen A.P."/>
            <person name="Lass-Florl C."/>
            <person name="Gabaldon T."/>
        </authorList>
    </citation>
    <scope>NUCLEOTIDE SEQUENCE</scope>
    <source>
        <strain evidence="3">CBS 4856</strain>
    </source>
</reference>
<accession>A0A642VDG2</accession>
<dbReference type="AlphaFoldDB" id="A0A642VDG2"/>
<organism evidence="3 4">
    <name type="scientific">Trichomonascus ciferrii</name>
    <dbReference type="NCBI Taxonomy" id="44093"/>
    <lineage>
        <taxon>Eukaryota</taxon>
        <taxon>Fungi</taxon>
        <taxon>Dikarya</taxon>
        <taxon>Ascomycota</taxon>
        <taxon>Saccharomycotina</taxon>
        <taxon>Dipodascomycetes</taxon>
        <taxon>Dipodascales</taxon>
        <taxon>Trichomonascaceae</taxon>
        <taxon>Trichomonascus</taxon>
        <taxon>Trichomonascus ciferrii complex</taxon>
    </lineage>
</organism>
<dbReference type="Proteomes" id="UP000761534">
    <property type="component" value="Unassembled WGS sequence"/>
</dbReference>
<name>A0A642VDG2_9ASCO</name>
<comment type="caution">
    <text evidence="3">The sequence shown here is derived from an EMBL/GenBank/DDBJ whole genome shotgun (WGS) entry which is preliminary data.</text>
</comment>
<dbReference type="VEuPathDB" id="FungiDB:TRICI_000447"/>
<evidence type="ECO:0000313" key="3">
    <source>
        <dbReference type="EMBL" id="KAA8917424.1"/>
    </source>
</evidence>
<sequence>MKFSFVLSVLGLISSSLAAPAKVMANDEFWLLVISTNATLNGRYVQPRFQDEGVYYAHAWPHDQSPEKTFTLSRGFLSCNDVVNGENLGVEIGKHTEPTGYDVMNIDRGGWQPGFSFTDNFLYLDGSENWYLCFVDNPIGTKDPTVVRWTDGDVPEECFSVKLQKTPVYTIQE</sequence>
<evidence type="ECO:0000313" key="4">
    <source>
        <dbReference type="Proteomes" id="UP000761534"/>
    </source>
</evidence>
<evidence type="ECO:0000259" key="2">
    <source>
        <dbReference type="Pfam" id="PF25484"/>
    </source>
</evidence>